<dbReference type="PROSITE" id="PS50920">
    <property type="entry name" value="SOLCAR"/>
    <property type="match status" value="3"/>
</dbReference>
<dbReference type="InterPro" id="IPR045315">
    <property type="entry name" value="Mtm1-like"/>
</dbReference>
<gene>
    <name evidence="14" type="primary">LOC106810078</name>
</gene>
<feature type="transmembrane region" description="Helical" evidence="12">
    <location>
        <begin position="183"/>
        <end position="207"/>
    </location>
</feature>
<evidence type="ECO:0000256" key="11">
    <source>
        <dbReference type="RuleBase" id="RU000488"/>
    </source>
</evidence>
<dbReference type="SUPFAM" id="SSF103506">
    <property type="entry name" value="Mitochondrial carrier"/>
    <property type="match status" value="1"/>
</dbReference>
<dbReference type="Gene3D" id="1.50.40.10">
    <property type="entry name" value="Mitochondrial carrier domain"/>
    <property type="match status" value="2"/>
</dbReference>
<proteinExistence type="inferred from homology"/>
<feature type="repeat" description="Solcar" evidence="10">
    <location>
        <begin position="275"/>
        <end position="370"/>
    </location>
</feature>
<keyword evidence="13" id="KW-1185">Reference proteome</keyword>
<evidence type="ECO:0000256" key="5">
    <source>
        <dbReference type="ARBA" id="ARBA00022737"/>
    </source>
</evidence>
<organism evidence="13 14">
    <name type="scientific">Priapulus caudatus</name>
    <name type="common">Priapulid worm</name>
    <dbReference type="NCBI Taxonomy" id="37621"/>
    <lineage>
        <taxon>Eukaryota</taxon>
        <taxon>Metazoa</taxon>
        <taxon>Ecdysozoa</taxon>
        <taxon>Scalidophora</taxon>
        <taxon>Priapulida</taxon>
        <taxon>Priapulimorpha</taxon>
        <taxon>Priapulimorphida</taxon>
        <taxon>Priapulidae</taxon>
        <taxon>Priapulus</taxon>
    </lineage>
</organism>
<feature type="transmembrane region" description="Helical" evidence="12">
    <location>
        <begin position="142"/>
        <end position="163"/>
    </location>
</feature>
<dbReference type="Pfam" id="PF00153">
    <property type="entry name" value="Mito_carr"/>
    <property type="match status" value="4"/>
</dbReference>
<dbReference type="InterPro" id="IPR023395">
    <property type="entry name" value="MCP_dom_sf"/>
</dbReference>
<keyword evidence="4 10" id="KW-0812">Transmembrane</keyword>
<keyword evidence="9 10" id="KW-0472">Membrane</keyword>
<evidence type="ECO:0000313" key="13">
    <source>
        <dbReference type="Proteomes" id="UP000695022"/>
    </source>
</evidence>
<reference evidence="14" key="1">
    <citation type="submission" date="2025-08" db="UniProtKB">
        <authorList>
            <consortium name="RefSeq"/>
        </authorList>
    </citation>
    <scope>IDENTIFICATION</scope>
</reference>
<evidence type="ECO:0000256" key="9">
    <source>
        <dbReference type="ARBA" id="ARBA00023136"/>
    </source>
</evidence>
<evidence type="ECO:0000256" key="3">
    <source>
        <dbReference type="ARBA" id="ARBA00022448"/>
    </source>
</evidence>
<feature type="repeat" description="Solcar" evidence="10">
    <location>
        <begin position="181"/>
        <end position="265"/>
    </location>
</feature>
<evidence type="ECO:0000256" key="10">
    <source>
        <dbReference type="PROSITE-ProRule" id="PRU00282"/>
    </source>
</evidence>
<dbReference type="Proteomes" id="UP000695022">
    <property type="component" value="Unplaced"/>
</dbReference>
<keyword evidence="3 11" id="KW-0813">Transport</keyword>
<evidence type="ECO:0000256" key="1">
    <source>
        <dbReference type="ARBA" id="ARBA00004448"/>
    </source>
</evidence>
<evidence type="ECO:0000256" key="4">
    <source>
        <dbReference type="ARBA" id="ARBA00022692"/>
    </source>
</evidence>
<protein>
    <submittedName>
        <fullName evidence="14">Solute carrier family 25 member 40-like</fullName>
    </submittedName>
</protein>
<dbReference type="GeneID" id="106810078"/>
<name>A0ABM1E9G6_PRICU</name>
<accession>A0ABM1E9G6</accession>
<feature type="repeat" description="Solcar" evidence="10">
    <location>
        <begin position="24"/>
        <end position="171"/>
    </location>
</feature>
<evidence type="ECO:0000256" key="8">
    <source>
        <dbReference type="ARBA" id="ARBA00023128"/>
    </source>
</evidence>
<dbReference type="PANTHER" id="PTHR45760:SF2">
    <property type="entry name" value="FI19922P1-RELATED"/>
    <property type="match status" value="1"/>
</dbReference>
<evidence type="ECO:0000256" key="2">
    <source>
        <dbReference type="ARBA" id="ARBA00006375"/>
    </source>
</evidence>
<evidence type="ECO:0000256" key="6">
    <source>
        <dbReference type="ARBA" id="ARBA00022792"/>
    </source>
</evidence>
<dbReference type="RefSeq" id="XP_014668837.1">
    <property type="nucleotide sequence ID" value="XM_014813351.1"/>
</dbReference>
<comment type="similarity">
    <text evidence="2 11">Belongs to the mitochondrial carrier (TC 2.A.29) family.</text>
</comment>
<keyword evidence="7 12" id="KW-1133">Transmembrane helix</keyword>
<sequence length="386" mass="42571">MTGNEERDQVVSRPCFDTTSITPKQQIISSCSGALVTSFFVTPLDVVKIRLQSQQKPLAKGQFFIYSNGLMDHLCLCVSEAVHAIEKEKPGWHEHQGEIRFSGTSVCTDCSKIRLIEPVHVVKFGGTADAFVKIARHEGVQALWSGLPPTLVMAVPATMIYFTSYDNLRDLFYRCFGVQSYNLALVMSAGALARVIAVTVISPLELVRTKMQSEQLSYKEIGAAIRKSVSNGGILSLWRGLSPTLLRDVPFSAIYWSGYEYLKSVFLRSSACKDPSLAMSFTAGAVSGSVAAVITVPFDVVKTHRQIELGQRELAHVATNPNEMKTSHLIRRLYTEKGFRSLFAGIVPRIVKVAPACAIMISSYEFGKHFFRTRNARLAGDPCDCT</sequence>
<keyword evidence="5" id="KW-0677">Repeat</keyword>
<keyword evidence="6" id="KW-0999">Mitochondrion inner membrane</keyword>
<comment type="subcellular location">
    <subcellularLocation>
        <location evidence="1">Mitochondrion inner membrane</location>
        <topology evidence="1">Multi-pass membrane protein</topology>
    </subcellularLocation>
</comment>
<keyword evidence="8" id="KW-0496">Mitochondrion</keyword>
<evidence type="ECO:0000256" key="7">
    <source>
        <dbReference type="ARBA" id="ARBA00022989"/>
    </source>
</evidence>
<dbReference type="InterPro" id="IPR018108">
    <property type="entry name" value="MCP_transmembrane"/>
</dbReference>
<dbReference type="PANTHER" id="PTHR45760">
    <property type="entry name" value="FI19922P1-RELATED"/>
    <property type="match status" value="1"/>
</dbReference>
<evidence type="ECO:0000256" key="12">
    <source>
        <dbReference type="SAM" id="Phobius"/>
    </source>
</evidence>
<evidence type="ECO:0000313" key="14">
    <source>
        <dbReference type="RefSeq" id="XP_014668837.1"/>
    </source>
</evidence>